<protein>
    <submittedName>
        <fullName evidence="2">Uncharacterized protein</fullName>
    </submittedName>
</protein>
<gene>
    <name evidence="2" type="ORF">SAMN04488026_100849</name>
</gene>
<evidence type="ECO:0000256" key="1">
    <source>
        <dbReference type="SAM" id="Phobius"/>
    </source>
</evidence>
<evidence type="ECO:0000313" key="2">
    <source>
        <dbReference type="EMBL" id="SDI86510.1"/>
    </source>
</evidence>
<dbReference type="EMBL" id="FNEK01000008">
    <property type="protein sequence ID" value="SDI86510.1"/>
    <property type="molecule type" value="Genomic_DNA"/>
</dbReference>
<dbReference type="AlphaFoldDB" id="A0A1G8P3V6"/>
<keyword evidence="3" id="KW-1185">Reference proteome</keyword>
<accession>A0A1G8P3V6</accession>
<dbReference type="Proteomes" id="UP000199382">
    <property type="component" value="Unassembled WGS sequence"/>
</dbReference>
<name>A0A1G8P3V6_9RHOB</name>
<dbReference type="OrthoDB" id="9820874at2"/>
<keyword evidence="1" id="KW-1133">Transmembrane helix</keyword>
<sequence>MPKKIGLPTDRSTHWHIACAGAVGGGAVLTGGGWVFEIQSWEINVRSHVVFAGAGIGFGAKAGGTGPTDLTVDYDDFTPITTVVNMSLADLNASWGWINSAGVAIGYGAGVMLLTACSMRGTLFGMQPVAGFSAGLEGSLNLCTAGTWRTLGEPKECLAKPRRSGLPPWSQIQCQVARERISVGPRAVVNRRYDLPRMAPGANVMTPGGQ</sequence>
<proteinExistence type="predicted"/>
<organism evidence="2 3">
    <name type="scientific">Aliiruegeria lutimaris</name>
    <dbReference type="NCBI Taxonomy" id="571298"/>
    <lineage>
        <taxon>Bacteria</taxon>
        <taxon>Pseudomonadati</taxon>
        <taxon>Pseudomonadota</taxon>
        <taxon>Alphaproteobacteria</taxon>
        <taxon>Rhodobacterales</taxon>
        <taxon>Roseobacteraceae</taxon>
        <taxon>Aliiruegeria</taxon>
    </lineage>
</organism>
<dbReference type="RefSeq" id="WP_093151341.1">
    <property type="nucleotide sequence ID" value="NZ_FNEK01000008.1"/>
</dbReference>
<feature type="transmembrane region" description="Helical" evidence="1">
    <location>
        <begin position="12"/>
        <end position="36"/>
    </location>
</feature>
<evidence type="ECO:0000313" key="3">
    <source>
        <dbReference type="Proteomes" id="UP000199382"/>
    </source>
</evidence>
<feature type="transmembrane region" description="Helical" evidence="1">
    <location>
        <begin position="95"/>
        <end position="117"/>
    </location>
</feature>
<reference evidence="2 3" key="1">
    <citation type="submission" date="2016-10" db="EMBL/GenBank/DDBJ databases">
        <authorList>
            <person name="de Groot N.N."/>
        </authorList>
    </citation>
    <scope>NUCLEOTIDE SEQUENCE [LARGE SCALE GENOMIC DNA]</scope>
    <source>
        <strain evidence="2 3">DSM 25294</strain>
    </source>
</reference>
<keyword evidence="1" id="KW-0812">Transmembrane</keyword>
<keyword evidence="1" id="KW-0472">Membrane</keyword>